<protein>
    <submittedName>
        <fullName evidence="1">Uncharacterized protein</fullName>
    </submittedName>
</protein>
<dbReference type="EMBL" id="CP000867">
    <property type="protein sequence ID" value="ABX00927.1"/>
    <property type="molecule type" value="Genomic_DNA"/>
</dbReference>
<gene>
    <name evidence="1" type="ordered locus">MmarC6_0103</name>
</gene>
<dbReference type="STRING" id="444158.MmarC6_0103"/>
<dbReference type="KEGG" id="mmx:MmarC6_0103"/>
<sequence>MAYQTYCINDFPEDLVKDKLTIGFGKSSSKKKEEALEYIQKQSNYRELKHGKETLHSANFEFNNFDSVFKILELTRGWATQFIFYQNRQIPYSDFFTAYKCFYNGKDTPKYCDKLDQYDAFTNKFIRTIKLPFKCRLFTQHELLEFSYKKQDPVACNGHYDKESGDWVLDYEKLTEWVNLQINMHSICPNFNPKHMLKIFKKIPERINPKKHLEWGYKSHGGYARWAYDEKTDNFYSDTYNKDIKFDPSKIIGVVNLNSIAYYENKKSVTVKTKIQNIRDGQLK</sequence>
<dbReference type="AlphaFoldDB" id="A9A7H9"/>
<reference evidence="1" key="1">
    <citation type="submission" date="2007-10" db="EMBL/GenBank/DDBJ databases">
        <title>Complete sequence of Methanococcus maripaludis C6.</title>
        <authorList>
            <consortium name="US DOE Joint Genome Institute"/>
            <person name="Copeland A."/>
            <person name="Lucas S."/>
            <person name="Lapidus A."/>
            <person name="Barry K."/>
            <person name="Glavina del Rio T."/>
            <person name="Dalin E."/>
            <person name="Tice H."/>
            <person name="Pitluck S."/>
            <person name="Clum A."/>
            <person name="Schmutz J."/>
            <person name="Larimer F."/>
            <person name="Land M."/>
            <person name="Hauser L."/>
            <person name="Kyrpides N."/>
            <person name="Mikhailova N."/>
            <person name="Sieprawska-Lupa M."/>
            <person name="Whitman W.B."/>
            <person name="Richardson P."/>
        </authorList>
    </citation>
    <scope>NUCLEOTIDE SEQUENCE [LARGE SCALE GENOMIC DNA]</scope>
    <source>
        <strain evidence="1">C6</strain>
    </source>
</reference>
<evidence type="ECO:0000313" key="1">
    <source>
        <dbReference type="EMBL" id="ABX00927.1"/>
    </source>
</evidence>
<dbReference type="HOGENOM" id="CLU_978645_0_0_2"/>
<proteinExistence type="predicted"/>
<accession>A9A7H9</accession>
<organism evidence="1">
    <name type="scientific">Methanococcus maripaludis (strain C6 / ATCC BAA-1332)</name>
    <dbReference type="NCBI Taxonomy" id="444158"/>
    <lineage>
        <taxon>Archaea</taxon>
        <taxon>Methanobacteriati</taxon>
        <taxon>Methanobacteriota</taxon>
        <taxon>Methanomada group</taxon>
        <taxon>Methanococci</taxon>
        <taxon>Methanococcales</taxon>
        <taxon>Methanococcaceae</taxon>
        <taxon>Methanococcus</taxon>
    </lineage>
</organism>
<name>A9A7H9_METM6</name>